<evidence type="ECO:0000313" key="2">
    <source>
        <dbReference type="Proteomes" id="UP000054928"/>
    </source>
</evidence>
<dbReference type="GeneID" id="36398937"/>
<sequence>MSADEPIVRKGLRDGKRVRILIDSGATSNLIRPGLSFKIEKTISATAKRFDGTETETKIVQLVRLTLEVDGQILHSEPMLEWELSSHTMSCSLQSTGGHTK</sequence>
<dbReference type="AlphaFoldDB" id="A0A0N7L7J3"/>
<dbReference type="RefSeq" id="XP_024583604.1">
    <property type="nucleotide sequence ID" value="XM_024718180.1"/>
</dbReference>
<name>A0A0N7L7J3_PLAHL</name>
<reference evidence="2" key="1">
    <citation type="submission" date="2014-09" db="EMBL/GenBank/DDBJ databases">
        <authorList>
            <person name="Sharma Rahul"/>
            <person name="Thines Marco"/>
        </authorList>
    </citation>
    <scope>NUCLEOTIDE SEQUENCE [LARGE SCALE GENOMIC DNA]</scope>
</reference>
<accession>A0A0N7L7J3</accession>
<proteinExistence type="predicted"/>
<organism evidence="1 2">
    <name type="scientific">Plasmopara halstedii</name>
    <name type="common">Downy mildew of sunflower</name>
    <dbReference type="NCBI Taxonomy" id="4781"/>
    <lineage>
        <taxon>Eukaryota</taxon>
        <taxon>Sar</taxon>
        <taxon>Stramenopiles</taxon>
        <taxon>Oomycota</taxon>
        <taxon>Peronosporomycetes</taxon>
        <taxon>Peronosporales</taxon>
        <taxon>Peronosporaceae</taxon>
        <taxon>Plasmopara</taxon>
    </lineage>
</organism>
<evidence type="ECO:0000313" key="1">
    <source>
        <dbReference type="EMBL" id="CEG47235.1"/>
    </source>
</evidence>
<keyword evidence="2" id="KW-1185">Reference proteome</keyword>
<dbReference type="EMBL" id="CCYD01002371">
    <property type="protein sequence ID" value="CEG47235.1"/>
    <property type="molecule type" value="Genomic_DNA"/>
</dbReference>
<dbReference type="Proteomes" id="UP000054928">
    <property type="component" value="Unassembled WGS sequence"/>
</dbReference>
<dbReference type="OrthoDB" id="128277at2759"/>
<protein>
    <submittedName>
        <fullName evidence="1">Uncharacterized protein</fullName>
    </submittedName>
</protein>